<sequence length="344" mass="38904">MSTLKKALILLFLLAAGITVVVFNLAKPRVLVLHSYDRDYSWTRDVNTGLKRVLDQKSHYAVRWFYMDTKRHPWPDYKQTIGAAARRVIDNWKPDVVIAVDDDAQEYVMRRYVNRPGIRIVFAGVNGEAGAYGYDGADNVTGILERKELDFIRDTIVTLATDRPVGAPPLRLVHIGDNSESVNSDDRFMHSFDWSPVRLLDSILVETFEQWQQAVNAAPEQADFITISNYRKLRRSARDRSLVPPKEVVRWTVDHARLPILGSNGFYVEDGGAFAIGTSPFEQGEVAAELAAELIEKGTAPAALPFRSTRQFVVYMRGSGIARNGFQLPRLYESFARATNNYFE</sequence>
<dbReference type="RefSeq" id="WP_145770718.1">
    <property type="nucleotide sequence ID" value="NZ_LR778301.1"/>
</dbReference>
<name>A0A6S6Y425_9PROT</name>
<dbReference type="OrthoDB" id="1550623at2"/>
<evidence type="ECO:0000313" key="2">
    <source>
        <dbReference type="Proteomes" id="UP000515733"/>
    </source>
</evidence>
<dbReference type="AlphaFoldDB" id="A0A6S6Y425"/>
<dbReference type="PANTHER" id="PTHR35271:SF1">
    <property type="entry name" value="ABC TRANSPORTER, SUBSTRATE-BINDING LIPOPROTEIN"/>
    <property type="match status" value="1"/>
</dbReference>
<reference evidence="1 2" key="1">
    <citation type="submission" date="2020-03" db="EMBL/GenBank/DDBJ databases">
        <authorList>
            <consortium name="Genoscope - CEA"/>
            <person name="William W."/>
        </authorList>
    </citation>
    <scope>NUCLEOTIDE SEQUENCE [LARGE SCALE GENOMIC DNA]</scope>
    <source>
        <strain evidence="2">DSM 16959</strain>
    </source>
</reference>
<evidence type="ECO:0000313" key="1">
    <source>
        <dbReference type="EMBL" id="CAB1370167.1"/>
    </source>
</evidence>
<dbReference type="InterPro" id="IPR007487">
    <property type="entry name" value="ABC_transpt-TYRBP-like"/>
</dbReference>
<dbReference type="Proteomes" id="UP000515733">
    <property type="component" value="Chromosome"/>
</dbReference>
<dbReference type="Gene3D" id="3.40.50.2300">
    <property type="match status" value="2"/>
</dbReference>
<keyword evidence="2" id="KW-1185">Reference proteome</keyword>
<dbReference type="PANTHER" id="PTHR35271">
    <property type="entry name" value="ABC TRANSPORTER, SUBSTRATE-BINDING LIPOPROTEIN-RELATED"/>
    <property type="match status" value="1"/>
</dbReference>
<protein>
    <submittedName>
        <fullName evidence="1">ABC-type uncharacterized transport system, periplasmic component</fullName>
    </submittedName>
</protein>
<gene>
    <name evidence="1" type="ORF">DENOEST_3013</name>
</gene>
<accession>A0A6S6Y425</accession>
<organism evidence="1 2">
    <name type="scientific">Denitratisoma oestradiolicum</name>
    <dbReference type="NCBI Taxonomy" id="311182"/>
    <lineage>
        <taxon>Bacteria</taxon>
        <taxon>Pseudomonadati</taxon>
        <taxon>Pseudomonadota</taxon>
        <taxon>Betaproteobacteria</taxon>
        <taxon>Nitrosomonadales</taxon>
        <taxon>Sterolibacteriaceae</taxon>
        <taxon>Denitratisoma</taxon>
    </lineage>
</organism>
<proteinExistence type="predicted"/>
<dbReference type="KEGG" id="doe:DENOEST_3013"/>
<dbReference type="EMBL" id="LR778301">
    <property type="protein sequence ID" value="CAB1370167.1"/>
    <property type="molecule type" value="Genomic_DNA"/>
</dbReference>